<keyword evidence="3" id="KW-0813">Transport</keyword>
<dbReference type="GO" id="GO:0009279">
    <property type="term" value="C:cell outer membrane"/>
    <property type="evidence" value="ECO:0007669"/>
    <property type="project" value="UniProtKB-SubCell"/>
</dbReference>
<sequence length="422" mass="43406">MRRAALIAASALFALPLVARATTLEEAIAAARAYNPDLRAARAQTNAAGARLDAAKGARLPSVGLAGDYMSGRNDLGGFFGFAAADVDPRSARLEIAQPLYAGGAIAAGIDQARAGQAGAKARLVQADDALQVAVARAYVGVRTTEAFFEASQAQAKAFDEWTRQAQLRFAAGEIPRSDLELTLARGAEARAGTARARGALAVARARYAALVGGEPIALEPVADDGAMPALDEVLARAEAVSPALRAAEAGVRAAQAAARAAAAQGLPSVSVAARAEQVRDQFFPGYRSDAVTIGLQGRWTLFAGGRVQAAKAEASAGVRAAEAQRDAARAGLKTAVIAAWSDLQANRLAALAARDQVAAANRAVDSLRQEVRVGQRPLLDLLDAERDQLGAVARALAAEGEVTVSARQLRVLADAGPSARP</sequence>
<feature type="signal peptide" evidence="8">
    <location>
        <begin position="1"/>
        <end position="21"/>
    </location>
</feature>
<evidence type="ECO:0000256" key="4">
    <source>
        <dbReference type="ARBA" id="ARBA00022452"/>
    </source>
</evidence>
<dbReference type="GO" id="GO:0015288">
    <property type="term" value="F:porin activity"/>
    <property type="evidence" value="ECO:0007669"/>
    <property type="project" value="TreeGrafter"/>
</dbReference>
<evidence type="ECO:0000256" key="1">
    <source>
        <dbReference type="ARBA" id="ARBA00004442"/>
    </source>
</evidence>
<keyword evidence="6" id="KW-0472">Membrane</keyword>
<gene>
    <name evidence="9" type="ORF">DI526_14010</name>
</gene>
<keyword evidence="8" id="KW-0732">Signal</keyword>
<evidence type="ECO:0000256" key="7">
    <source>
        <dbReference type="ARBA" id="ARBA00023237"/>
    </source>
</evidence>
<dbReference type="PANTHER" id="PTHR30026">
    <property type="entry name" value="OUTER MEMBRANE PROTEIN TOLC"/>
    <property type="match status" value="1"/>
</dbReference>
<evidence type="ECO:0000256" key="5">
    <source>
        <dbReference type="ARBA" id="ARBA00022692"/>
    </source>
</evidence>
<dbReference type="EMBL" id="QFQZ01000045">
    <property type="protein sequence ID" value="PZR33207.1"/>
    <property type="molecule type" value="Genomic_DNA"/>
</dbReference>
<dbReference type="Gene3D" id="1.20.1600.10">
    <property type="entry name" value="Outer membrane efflux proteins (OEP)"/>
    <property type="match status" value="1"/>
</dbReference>
<protein>
    <submittedName>
        <fullName evidence="9">Channel protein TolC</fullName>
    </submittedName>
</protein>
<name>A0A2W5V388_9CAUL</name>
<organism evidence="9 10">
    <name type="scientific">Caulobacter segnis</name>
    <dbReference type="NCBI Taxonomy" id="88688"/>
    <lineage>
        <taxon>Bacteria</taxon>
        <taxon>Pseudomonadati</taxon>
        <taxon>Pseudomonadota</taxon>
        <taxon>Alphaproteobacteria</taxon>
        <taxon>Caulobacterales</taxon>
        <taxon>Caulobacteraceae</taxon>
        <taxon>Caulobacter</taxon>
    </lineage>
</organism>
<dbReference type="SUPFAM" id="SSF56954">
    <property type="entry name" value="Outer membrane efflux proteins (OEP)"/>
    <property type="match status" value="1"/>
</dbReference>
<dbReference type="GO" id="GO:0015562">
    <property type="term" value="F:efflux transmembrane transporter activity"/>
    <property type="evidence" value="ECO:0007669"/>
    <property type="project" value="InterPro"/>
</dbReference>
<keyword evidence="5" id="KW-0812">Transmembrane</keyword>
<keyword evidence="4" id="KW-1134">Transmembrane beta strand</keyword>
<comment type="subcellular location">
    <subcellularLocation>
        <location evidence="1">Cell outer membrane</location>
    </subcellularLocation>
</comment>
<accession>A0A2W5V388</accession>
<dbReference type="AlphaFoldDB" id="A0A2W5V388"/>
<dbReference type="PANTHER" id="PTHR30026:SF22">
    <property type="entry name" value="OUTER MEMBRANE EFFLUX PROTEIN"/>
    <property type="match status" value="1"/>
</dbReference>
<evidence type="ECO:0000313" key="10">
    <source>
        <dbReference type="Proteomes" id="UP000249393"/>
    </source>
</evidence>
<dbReference type="Proteomes" id="UP000249393">
    <property type="component" value="Unassembled WGS sequence"/>
</dbReference>
<keyword evidence="7" id="KW-0998">Cell outer membrane</keyword>
<evidence type="ECO:0000256" key="2">
    <source>
        <dbReference type="ARBA" id="ARBA00007613"/>
    </source>
</evidence>
<reference evidence="9 10" key="1">
    <citation type="submission" date="2017-08" db="EMBL/GenBank/DDBJ databases">
        <title>Infants hospitalized years apart are colonized by the same room-sourced microbial strains.</title>
        <authorList>
            <person name="Brooks B."/>
            <person name="Olm M.R."/>
            <person name="Firek B.A."/>
            <person name="Baker R."/>
            <person name="Thomas B.C."/>
            <person name="Morowitz M.J."/>
            <person name="Banfield J.F."/>
        </authorList>
    </citation>
    <scope>NUCLEOTIDE SEQUENCE [LARGE SCALE GENOMIC DNA]</scope>
    <source>
        <strain evidence="9">S2_003_000_R2_4</strain>
    </source>
</reference>
<dbReference type="RefSeq" id="WP_304279106.1">
    <property type="nucleotide sequence ID" value="NZ_QFQZ01000045.1"/>
</dbReference>
<dbReference type="InterPro" id="IPR003423">
    <property type="entry name" value="OMP_efflux"/>
</dbReference>
<evidence type="ECO:0000256" key="6">
    <source>
        <dbReference type="ARBA" id="ARBA00023136"/>
    </source>
</evidence>
<dbReference type="Pfam" id="PF02321">
    <property type="entry name" value="OEP"/>
    <property type="match status" value="2"/>
</dbReference>
<evidence type="ECO:0000313" key="9">
    <source>
        <dbReference type="EMBL" id="PZR33207.1"/>
    </source>
</evidence>
<evidence type="ECO:0000256" key="3">
    <source>
        <dbReference type="ARBA" id="ARBA00022448"/>
    </source>
</evidence>
<comment type="caution">
    <text evidence="9">The sequence shown here is derived from an EMBL/GenBank/DDBJ whole genome shotgun (WGS) entry which is preliminary data.</text>
</comment>
<dbReference type="GO" id="GO:1990281">
    <property type="term" value="C:efflux pump complex"/>
    <property type="evidence" value="ECO:0007669"/>
    <property type="project" value="TreeGrafter"/>
</dbReference>
<proteinExistence type="inferred from homology"/>
<feature type="chain" id="PRO_5016032779" evidence="8">
    <location>
        <begin position="22"/>
        <end position="422"/>
    </location>
</feature>
<dbReference type="InterPro" id="IPR051906">
    <property type="entry name" value="TolC-like"/>
</dbReference>
<evidence type="ECO:0000256" key="8">
    <source>
        <dbReference type="SAM" id="SignalP"/>
    </source>
</evidence>
<comment type="similarity">
    <text evidence="2">Belongs to the outer membrane factor (OMF) (TC 1.B.17) family.</text>
</comment>